<evidence type="ECO:0000313" key="1">
    <source>
        <dbReference type="EMBL" id="OGZ01169.1"/>
    </source>
</evidence>
<dbReference type="Proteomes" id="UP000176287">
    <property type="component" value="Unassembled WGS sequence"/>
</dbReference>
<protein>
    <submittedName>
        <fullName evidence="1">Uncharacterized protein</fullName>
    </submittedName>
</protein>
<name>A0A1G2CIF1_9BACT</name>
<proteinExistence type="predicted"/>
<dbReference type="EMBL" id="MHKZ01000005">
    <property type="protein sequence ID" value="OGZ01169.1"/>
    <property type="molecule type" value="Genomic_DNA"/>
</dbReference>
<reference evidence="1 2" key="1">
    <citation type="journal article" date="2016" name="Nat. Commun.">
        <title>Thousands of microbial genomes shed light on interconnected biogeochemical processes in an aquifer system.</title>
        <authorList>
            <person name="Anantharaman K."/>
            <person name="Brown C.T."/>
            <person name="Hug L.A."/>
            <person name="Sharon I."/>
            <person name="Castelle C.J."/>
            <person name="Probst A.J."/>
            <person name="Thomas B.C."/>
            <person name="Singh A."/>
            <person name="Wilkins M.J."/>
            <person name="Karaoz U."/>
            <person name="Brodie E.L."/>
            <person name="Williams K.H."/>
            <person name="Hubbard S.S."/>
            <person name="Banfield J.F."/>
        </authorList>
    </citation>
    <scope>NUCLEOTIDE SEQUENCE [LARGE SCALE GENOMIC DNA]</scope>
</reference>
<accession>A0A1G2CIF1</accession>
<dbReference type="AlphaFoldDB" id="A0A1G2CIF1"/>
<organism evidence="1 2">
    <name type="scientific">Candidatus Liptonbacteria bacterium RIFCSPLOWO2_01_FULL_45_15</name>
    <dbReference type="NCBI Taxonomy" id="1798649"/>
    <lineage>
        <taxon>Bacteria</taxon>
        <taxon>Candidatus Liptoniibacteriota</taxon>
    </lineage>
</organism>
<evidence type="ECO:0000313" key="2">
    <source>
        <dbReference type="Proteomes" id="UP000176287"/>
    </source>
</evidence>
<sequence length="110" mass="12755">MRYEYTQALLINLFYERHDMPNSEIKIPHRDDPLSSEEASQTITEALEMVSIFIGSYSDGQFPPWLIARAHRFFSVQNLPGERNRGCGCDACYVDRLAYLIGEPPTWLRK</sequence>
<comment type="caution">
    <text evidence="1">The sequence shown here is derived from an EMBL/GenBank/DDBJ whole genome shotgun (WGS) entry which is preliminary data.</text>
</comment>
<gene>
    <name evidence="1" type="ORF">A3B13_03615</name>
</gene>